<dbReference type="Proteomes" id="UP000652761">
    <property type="component" value="Unassembled WGS sequence"/>
</dbReference>
<dbReference type="EMBL" id="NMUH01001776">
    <property type="protein sequence ID" value="MQL95269.1"/>
    <property type="molecule type" value="Genomic_DNA"/>
</dbReference>
<dbReference type="InterPro" id="IPR040256">
    <property type="entry name" value="At4g02000-like"/>
</dbReference>
<evidence type="ECO:0000313" key="2">
    <source>
        <dbReference type="Proteomes" id="UP000652761"/>
    </source>
</evidence>
<keyword evidence="2" id="KW-1185">Reference proteome</keyword>
<gene>
    <name evidence="1" type="ORF">Taro_027939</name>
</gene>
<comment type="caution">
    <text evidence="1">The sequence shown here is derived from an EMBL/GenBank/DDBJ whole genome shotgun (WGS) entry which is preliminary data.</text>
</comment>
<name>A0A843VVR6_COLES</name>
<dbReference type="PANTHER" id="PTHR31286:SF180">
    <property type="entry name" value="OS10G0362600 PROTEIN"/>
    <property type="match status" value="1"/>
</dbReference>
<organism evidence="1 2">
    <name type="scientific">Colocasia esculenta</name>
    <name type="common">Wild taro</name>
    <name type="synonym">Arum esculentum</name>
    <dbReference type="NCBI Taxonomy" id="4460"/>
    <lineage>
        <taxon>Eukaryota</taxon>
        <taxon>Viridiplantae</taxon>
        <taxon>Streptophyta</taxon>
        <taxon>Embryophyta</taxon>
        <taxon>Tracheophyta</taxon>
        <taxon>Spermatophyta</taxon>
        <taxon>Magnoliopsida</taxon>
        <taxon>Liliopsida</taxon>
        <taxon>Araceae</taxon>
        <taxon>Aroideae</taxon>
        <taxon>Colocasieae</taxon>
        <taxon>Colocasia</taxon>
    </lineage>
</organism>
<proteinExistence type="predicted"/>
<accession>A0A843VVR6</accession>
<protein>
    <recommendedName>
        <fullName evidence="3">DUF4283 domain-containing protein</fullName>
    </recommendedName>
</protein>
<evidence type="ECO:0000313" key="1">
    <source>
        <dbReference type="EMBL" id="MQL95269.1"/>
    </source>
</evidence>
<dbReference type="AlphaFoldDB" id="A0A843VVR6"/>
<dbReference type="PANTHER" id="PTHR31286">
    <property type="entry name" value="GLYCINE-RICH CELL WALL STRUCTURAL PROTEIN 1.8-LIKE"/>
    <property type="match status" value="1"/>
</dbReference>
<reference evidence="1" key="1">
    <citation type="submission" date="2017-07" db="EMBL/GenBank/DDBJ databases">
        <title>Taro Niue Genome Assembly and Annotation.</title>
        <authorList>
            <person name="Atibalentja N."/>
            <person name="Keating K."/>
            <person name="Fields C.J."/>
        </authorList>
    </citation>
    <scope>NUCLEOTIDE SEQUENCE</scope>
    <source>
        <strain evidence="1">Niue_2</strain>
        <tissue evidence="1">Leaf</tissue>
    </source>
</reference>
<sequence>MVCSESRPLVDQSLQVLKRPCTLELGAQTSMTTEDTSILEPPVVPVPVHSPATTDAGEPIVFFSSEEVKLSCKALDLAVIAKTQQGKPPFPDICNHLQQCFKLQHDFLISALDGRHLIIRFKNEEDYYKVLLKDTVDQNTSRMIRVDAEVVCVQLDVLKNLPDRVWVGVRAGGAWQPIVYPAPPLFCAACSRLGHATNNCRQSAPKKKEALAHGTQDETRIAPAALDQAPRHRWAPKQSLANIMPSEPLEATRRFLQWRLPPRRRLQATPLRRRLPPYCLQCRRFRETPIPSEKVRWFVEMLLKSSR</sequence>
<evidence type="ECO:0008006" key="3">
    <source>
        <dbReference type="Google" id="ProtNLM"/>
    </source>
</evidence>